<comment type="caution">
    <text evidence="8">The sequence shown here is derived from an EMBL/GenBank/DDBJ whole genome shotgun (WGS) entry which is preliminary data.</text>
</comment>
<dbReference type="Pfam" id="PF01867">
    <property type="entry name" value="Cas_Cas1"/>
    <property type="match status" value="2"/>
</dbReference>
<accession>A0A644ZYD9</accession>
<dbReference type="InterPro" id="IPR002729">
    <property type="entry name" value="CRISPR-assoc_Cas1"/>
</dbReference>
<dbReference type="GO" id="GO:0043571">
    <property type="term" value="P:maintenance of CRISPR repeat elements"/>
    <property type="evidence" value="ECO:0007669"/>
    <property type="project" value="InterPro"/>
</dbReference>
<evidence type="ECO:0000256" key="6">
    <source>
        <dbReference type="ARBA" id="ARBA00023118"/>
    </source>
</evidence>
<gene>
    <name evidence="8" type="primary">ygbT_3</name>
    <name evidence="8" type="ORF">SDC9_92417</name>
</gene>
<organism evidence="8">
    <name type="scientific">bioreactor metagenome</name>
    <dbReference type="NCBI Taxonomy" id="1076179"/>
    <lineage>
        <taxon>unclassified sequences</taxon>
        <taxon>metagenomes</taxon>
        <taxon>ecological metagenomes</taxon>
    </lineage>
</organism>
<dbReference type="GO" id="GO:0004520">
    <property type="term" value="F:DNA endonuclease activity"/>
    <property type="evidence" value="ECO:0007669"/>
    <property type="project" value="InterPro"/>
</dbReference>
<dbReference type="InterPro" id="IPR019851">
    <property type="entry name" value="CRISPR-assoc_Cas1_ECOLI"/>
</dbReference>
<evidence type="ECO:0000256" key="2">
    <source>
        <dbReference type="ARBA" id="ARBA00022723"/>
    </source>
</evidence>
<evidence type="ECO:0000256" key="3">
    <source>
        <dbReference type="ARBA" id="ARBA00022759"/>
    </source>
</evidence>
<dbReference type="InterPro" id="IPR050646">
    <property type="entry name" value="Cas1"/>
</dbReference>
<evidence type="ECO:0000256" key="7">
    <source>
        <dbReference type="ARBA" id="ARBA00023125"/>
    </source>
</evidence>
<reference evidence="8" key="1">
    <citation type="submission" date="2019-08" db="EMBL/GenBank/DDBJ databases">
        <authorList>
            <person name="Kucharzyk K."/>
            <person name="Murdoch R.W."/>
            <person name="Higgins S."/>
            <person name="Loffler F."/>
        </authorList>
    </citation>
    <scope>NUCLEOTIDE SEQUENCE</scope>
</reference>
<dbReference type="InterPro" id="IPR042211">
    <property type="entry name" value="CRISPR-assoc_Cas1_N"/>
</dbReference>
<keyword evidence="7" id="KW-0238">DNA-binding</keyword>
<dbReference type="GO" id="GO:0046872">
    <property type="term" value="F:metal ion binding"/>
    <property type="evidence" value="ECO:0007669"/>
    <property type="project" value="UniProtKB-KW"/>
</dbReference>
<dbReference type="InterPro" id="IPR042206">
    <property type="entry name" value="CRISPR-assoc_Cas1_C"/>
</dbReference>
<keyword evidence="6" id="KW-0051">Antiviral defense</keyword>
<name>A0A644ZYD9_9ZZZZ</name>
<dbReference type="PANTHER" id="PTHR34353">
    <property type="entry name" value="CRISPR-ASSOCIATED ENDONUCLEASE CAS1 1"/>
    <property type="match status" value="1"/>
</dbReference>
<dbReference type="AlphaFoldDB" id="A0A644ZYD9"/>
<dbReference type="NCBIfam" id="TIGR03638">
    <property type="entry name" value="cas1_ECOLI"/>
    <property type="match status" value="1"/>
</dbReference>
<proteinExistence type="predicted"/>
<keyword evidence="4 8" id="KW-0378">Hydrolase</keyword>
<evidence type="ECO:0000256" key="1">
    <source>
        <dbReference type="ARBA" id="ARBA00022722"/>
    </source>
</evidence>
<dbReference type="GO" id="GO:0051607">
    <property type="term" value="P:defense response to virus"/>
    <property type="evidence" value="ECO:0007669"/>
    <property type="project" value="UniProtKB-KW"/>
</dbReference>
<keyword evidence="3 8" id="KW-0255">Endonuclease</keyword>
<protein>
    <submittedName>
        <fullName evidence="8">CRISPR-associated endonuclease Cas1</fullName>
        <ecNumber evidence="8">3.1.-.-</ecNumber>
    </submittedName>
</protein>
<evidence type="ECO:0000256" key="5">
    <source>
        <dbReference type="ARBA" id="ARBA00022842"/>
    </source>
</evidence>
<dbReference type="PANTHER" id="PTHR34353:SF3">
    <property type="entry name" value="CRISPR-ASSOCIATED ENDONUCLEASE CAS1"/>
    <property type="match status" value="1"/>
</dbReference>
<keyword evidence="2" id="KW-0479">Metal-binding</keyword>
<evidence type="ECO:0000313" key="8">
    <source>
        <dbReference type="EMBL" id="MPM45726.1"/>
    </source>
</evidence>
<keyword evidence="1" id="KW-0540">Nuclease</keyword>
<dbReference type="EMBL" id="VSSQ01010994">
    <property type="protein sequence ID" value="MPM45726.1"/>
    <property type="molecule type" value="Genomic_DNA"/>
</dbReference>
<dbReference type="Gene3D" id="3.100.10.20">
    <property type="entry name" value="CRISPR-associated endonuclease Cas1, N-terminal domain"/>
    <property type="match status" value="1"/>
</dbReference>
<dbReference type="EC" id="3.1.-.-" evidence="8"/>
<dbReference type="GO" id="GO:0016787">
    <property type="term" value="F:hydrolase activity"/>
    <property type="evidence" value="ECO:0007669"/>
    <property type="project" value="UniProtKB-KW"/>
</dbReference>
<keyword evidence="5" id="KW-0460">Magnesium</keyword>
<evidence type="ECO:0000256" key="4">
    <source>
        <dbReference type="ARBA" id="ARBA00022801"/>
    </source>
</evidence>
<dbReference type="GO" id="GO:0003677">
    <property type="term" value="F:DNA binding"/>
    <property type="evidence" value="ECO:0007669"/>
    <property type="project" value="UniProtKB-KW"/>
</dbReference>
<sequence length="281" mass="31139">MSVLLVGPGTNITHRAIELISESGMTLLWVGESGVRYYAHGRPLTHSSELLVRQAKLATNERARIKVARKMYKMRFPGEDVSSMTMQQLRGREGARVRDVYRRLSKETGVEWHGREYNPDDYHSGSSVNKALSAAHACLYGVSHSVIAALGLSPGLGFVHNGHERSFVYDMADLYKAEVTIPIAFHIASEEPVDIGSETRRAVRDAISDGKILERLVRDIVYLLDAKEAPLAAIEPEVLYLWDEKKGRIPAGVSYVTDEGTALDDEPLLGNGRIIRGKKNV</sequence>
<dbReference type="Gene3D" id="1.20.120.920">
    <property type="entry name" value="CRISPR-associated endonuclease Cas1, C-terminal domain"/>
    <property type="match status" value="1"/>
</dbReference>